<protein>
    <submittedName>
        <fullName evidence="2">Uncharacterized protein</fullName>
    </submittedName>
</protein>
<accession>A0A067DLK6</accession>
<dbReference type="Proteomes" id="UP000027120">
    <property type="component" value="Unassembled WGS sequence"/>
</dbReference>
<keyword evidence="3" id="KW-1185">Reference proteome</keyword>
<dbReference type="AlphaFoldDB" id="A0A067DLK6"/>
<proteinExistence type="predicted"/>
<reference evidence="2 3" key="1">
    <citation type="submission" date="2014-04" db="EMBL/GenBank/DDBJ databases">
        <authorList>
            <consortium name="International Citrus Genome Consortium"/>
            <person name="Gmitter F."/>
            <person name="Chen C."/>
            <person name="Farmerie W."/>
            <person name="Harkins T."/>
            <person name="Desany B."/>
            <person name="Mohiuddin M."/>
            <person name="Kodira C."/>
            <person name="Borodovsky M."/>
            <person name="Lomsadze A."/>
            <person name="Burns P."/>
            <person name="Jenkins J."/>
            <person name="Prochnik S."/>
            <person name="Shu S."/>
            <person name="Chapman J."/>
            <person name="Pitluck S."/>
            <person name="Schmutz J."/>
            <person name="Rokhsar D."/>
        </authorList>
    </citation>
    <scope>NUCLEOTIDE SEQUENCE</scope>
</reference>
<feature type="compositionally biased region" description="Basic and acidic residues" evidence="1">
    <location>
        <begin position="1"/>
        <end position="21"/>
    </location>
</feature>
<dbReference type="EMBL" id="KK786234">
    <property type="protein sequence ID" value="KDO39897.1"/>
    <property type="molecule type" value="Genomic_DNA"/>
</dbReference>
<feature type="region of interest" description="Disordered" evidence="1">
    <location>
        <begin position="1"/>
        <end position="22"/>
    </location>
</feature>
<evidence type="ECO:0000313" key="3">
    <source>
        <dbReference type="Proteomes" id="UP000027120"/>
    </source>
</evidence>
<dbReference type="EMBL" id="KK786234">
    <property type="protein sequence ID" value="KDO39898.1"/>
    <property type="molecule type" value="Genomic_DNA"/>
</dbReference>
<gene>
    <name evidence="2" type="ORF">CISIN_1g0336062mg</name>
</gene>
<evidence type="ECO:0000256" key="1">
    <source>
        <dbReference type="SAM" id="MobiDB-lite"/>
    </source>
</evidence>
<organism evidence="2 3">
    <name type="scientific">Citrus sinensis</name>
    <name type="common">Sweet orange</name>
    <name type="synonym">Citrus aurantium var. sinensis</name>
    <dbReference type="NCBI Taxonomy" id="2711"/>
    <lineage>
        <taxon>Eukaryota</taxon>
        <taxon>Viridiplantae</taxon>
        <taxon>Streptophyta</taxon>
        <taxon>Embryophyta</taxon>
        <taxon>Tracheophyta</taxon>
        <taxon>Spermatophyta</taxon>
        <taxon>Magnoliopsida</taxon>
        <taxon>eudicotyledons</taxon>
        <taxon>Gunneridae</taxon>
        <taxon>Pentapetalae</taxon>
        <taxon>rosids</taxon>
        <taxon>malvids</taxon>
        <taxon>Sapindales</taxon>
        <taxon>Rutaceae</taxon>
        <taxon>Aurantioideae</taxon>
        <taxon>Citrus</taxon>
    </lineage>
</organism>
<name>A0A067DLK6_CITSI</name>
<evidence type="ECO:0000313" key="2">
    <source>
        <dbReference type="EMBL" id="KDO39897.1"/>
    </source>
</evidence>
<sequence>ERAIQAREDYSRAHEISKDGDEPLQQKGLFSRVVCVQTASIGEYNKVVGACDKALGPAKAADFAVAKTAADEADLSVSRADTYKIEPEP</sequence>
<feature type="non-terminal residue" evidence="2">
    <location>
        <position position="1"/>
    </location>
</feature>